<proteinExistence type="predicted"/>
<comment type="caution">
    <text evidence="13">The sequence shown here is derived from an EMBL/GenBank/DDBJ whole genome shotgun (WGS) entry which is preliminary data.</text>
</comment>
<keyword evidence="5" id="KW-0132">Cell division</keyword>
<dbReference type="InterPro" id="IPR031387">
    <property type="entry name" value="SPICE1"/>
</dbReference>
<keyword evidence="8" id="KW-0206">Cytoskeleton</keyword>
<feature type="compositionally biased region" description="Polar residues" evidence="12">
    <location>
        <begin position="210"/>
        <end position="231"/>
    </location>
</feature>
<feature type="region of interest" description="Disordered" evidence="12">
    <location>
        <begin position="270"/>
        <end position="326"/>
    </location>
</feature>
<dbReference type="GO" id="GO:0051310">
    <property type="term" value="P:metaphase chromosome alignment"/>
    <property type="evidence" value="ECO:0007669"/>
    <property type="project" value="TreeGrafter"/>
</dbReference>
<evidence type="ECO:0000256" key="11">
    <source>
        <dbReference type="SAM" id="Coils"/>
    </source>
</evidence>
<evidence type="ECO:0000313" key="14">
    <source>
        <dbReference type="Proteomes" id="UP000823561"/>
    </source>
</evidence>
<comment type="subcellular location">
    <subcellularLocation>
        <location evidence="1">Cytoplasm</location>
        <location evidence="1">Cytoskeleton</location>
        <location evidence="1">Microtubule organizing center</location>
        <location evidence="1">Centrosome</location>
        <location evidence="1">Centriole</location>
    </subcellularLocation>
    <subcellularLocation>
        <location evidence="2">Cytoplasm</location>
        <location evidence="2">Cytoskeleton</location>
        <location evidence="2">Spindle</location>
    </subcellularLocation>
</comment>
<feature type="compositionally biased region" description="Polar residues" evidence="12">
    <location>
        <begin position="592"/>
        <end position="610"/>
    </location>
</feature>
<keyword evidence="14" id="KW-1185">Reference proteome</keyword>
<dbReference type="GO" id="GO:0090307">
    <property type="term" value="P:mitotic spindle assembly"/>
    <property type="evidence" value="ECO:0007669"/>
    <property type="project" value="InterPro"/>
</dbReference>
<feature type="compositionally biased region" description="Low complexity" evidence="12">
    <location>
        <begin position="313"/>
        <end position="326"/>
    </location>
</feature>
<feature type="compositionally biased region" description="Low complexity" evidence="12">
    <location>
        <begin position="711"/>
        <end position="725"/>
    </location>
</feature>
<dbReference type="GO" id="GO:0051301">
    <property type="term" value="P:cell division"/>
    <property type="evidence" value="ECO:0007669"/>
    <property type="project" value="UniProtKB-KW"/>
</dbReference>
<evidence type="ECO:0000313" key="13">
    <source>
        <dbReference type="EMBL" id="KAG5268606.1"/>
    </source>
</evidence>
<feature type="region of interest" description="Disordered" evidence="12">
    <location>
        <begin position="665"/>
        <end position="757"/>
    </location>
</feature>
<keyword evidence="4" id="KW-0963">Cytoplasm</keyword>
<evidence type="ECO:0000256" key="1">
    <source>
        <dbReference type="ARBA" id="ARBA00004114"/>
    </source>
</evidence>
<evidence type="ECO:0000256" key="4">
    <source>
        <dbReference type="ARBA" id="ARBA00022490"/>
    </source>
</evidence>
<name>A0AAV6G403_9TELE</name>
<sequence length="757" mass="83495">MCRYELYPLSYCLTLENKASRQMSFARVNRLQYGQERRHGPTRPKKAAAPKKEWVSTVNDLTVHKATPEELSQRHEMHKSQNRLAAQWELRERALRRRRGKNQPPTPPGLDKYRLNLLREVFSDQYTLQDVLARSDRAMAVVKDLFGDAPRRQAGFPSVTVAPNGGSDSELPVLQRPDPPTHLSVLSQSMMDPQALNELEEEYSGEVPDSSFNSPSDSQRYQGPPQKTKSAQRAERLDNQSPPQTPCNPKPSQEQAALNATVAVNRLRSIQSQSESGQSSTLVTQVLNPDSTRPHLGKKNRASRSSRGRCAESGLDGSSLSSLSGNQSSLEMLRSMLGQVETELDSLDPQEPRSVPELHRPNHGLTGFSVDLVSTIGRLARHLRQREEEAQREAQERRRLEEVVMEQRVLIDALTAETLNLKDESANLQAGLQQRVTELEERLDSVVLVLGDLGPLQPEGDPEPQDTPVQDPQPPVKLPPQPQPISPAVLLSPPRQRDSLAPSSRATGGEARGVVLQYDASAAGGSHRGSREELDRSSPSSFASLPRPTSLMDHSLGLLPSQDAVQAQIAELALQNAQLRVQLEQRRVSPAGSYTSREQTSGRSSPASLSVQRIAPPAGHQPQVQQVIQSVQSVQHTATNMEERLLELSRQSSAARSKLLELIEQQRQSSSMHMSPCVSPIPVRSESESPASGISRRTPEVAMSVPERDSCSQSSGGSRRSAGISPQNLNGVENQRQRPQVERRRGDGWFALSAHVQ</sequence>
<feature type="coiled-coil region" evidence="11">
    <location>
        <begin position="631"/>
        <end position="658"/>
    </location>
</feature>
<feature type="region of interest" description="Disordered" evidence="12">
    <location>
        <begin position="150"/>
        <end position="185"/>
    </location>
</feature>
<evidence type="ECO:0000256" key="12">
    <source>
        <dbReference type="SAM" id="MobiDB-lite"/>
    </source>
</evidence>
<feature type="coiled-coil region" evidence="11">
    <location>
        <begin position="380"/>
        <end position="442"/>
    </location>
</feature>
<feature type="compositionally biased region" description="Basic and acidic residues" evidence="12">
    <location>
        <begin position="735"/>
        <end position="747"/>
    </location>
</feature>
<evidence type="ECO:0000256" key="10">
    <source>
        <dbReference type="ARBA" id="ARBA00030722"/>
    </source>
</evidence>
<dbReference type="PANTHER" id="PTHR31167:SF3">
    <property type="entry name" value="SPINDLE AND CENTRIOLE-ASSOCIATED PROTEIN 1"/>
    <property type="match status" value="1"/>
</dbReference>
<evidence type="ECO:0000256" key="3">
    <source>
        <dbReference type="ARBA" id="ARBA00018313"/>
    </source>
</evidence>
<dbReference type="GO" id="GO:0005819">
    <property type="term" value="C:spindle"/>
    <property type="evidence" value="ECO:0007669"/>
    <property type="project" value="UniProtKB-SubCell"/>
</dbReference>
<protein>
    <recommendedName>
        <fullName evidence="3">Spindle and centriole-associated protein 1</fullName>
    </recommendedName>
    <alternativeName>
        <fullName evidence="10">Coiled-coil domain-containing protein 52</fullName>
    </alternativeName>
</protein>
<evidence type="ECO:0000256" key="2">
    <source>
        <dbReference type="ARBA" id="ARBA00004186"/>
    </source>
</evidence>
<feature type="compositionally biased region" description="Low complexity" evidence="12">
    <location>
        <begin position="270"/>
        <end position="280"/>
    </location>
</feature>
<gene>
    <name evidence="13" type="ORF">AALO_G00214400</name>
</gene>
<dbReference type="Pfam" id="PF15678">
    <property type="entry name" value="SPICE"/>
    <property type="match status" value="1"/>
</dbReference>
<dbReference type="PANTHER" id="PTHR31167">
    <property type="entry name" value="SPINDLE AND CENTRIOLE ASSOCIATED PROTEIN 1 SPICE1"/>
    <property type="match status" value="1"/>
</dbReference>
<reference evidence="13" key="1">
    <citation type="submission" date="2020-10" db="EMBL/GenBank/DDBJ databases">
        <title>Chromosome-scale genome assembly of the Allis shad, Alosa alosa.</title>
        <authorList>
            <person name="Margot Z."/>
            <person name="Christophe K."/>
            <person name="Cabau C."/>
            <person name="Louis A."/>
            <person name="Berthelot C."/>
            <person name="Parey E."/>
            <person name="Roest Crollius H."/>
            <person name="Montfort J."/>
            <person name="Robinson-Rechavi M."/>
            <person name="Bucao C."/>
            <person name="Bouchez O."/>
            <person name="Gislard M."/>
            <person name="Lluch J."/>
            <person name="Milhes M."/>
            <person name="Lampietro C."/>
            <person name="Lopez Roques C."/>
            <person name="Donnadieu C."/>
            <person name="Braasch I."/>
            <person name="Desvignes T."/>
            <person name="Postlethwait J."/>
            <person name="Bobe J."/>
            <person name="Guiguen Y."/>
        </authorList>
    </citation>
    <scope>NUCLEOTIDE SEQUENCE</scope>
    <source>
        <strain evidence="13">M-15738</strain>
        <tissue evidence="13">Blood</tissue>
    </source>
</reference>
<feature type="region of interest" description="Disordered" evidence="12">
    <location>
        <begin position="587"/>
        <end position="610"/>
    </location>
</feature>
<dbReference type="EMBL" id="JADWDJ010000016">
    <property type="protein sequence ID" value="KAG5268606.1"/>
    <property type="molecule type" value="Genomic_DNA"/>
</dbReference>
<dbReference type="GO" id="GO:0046599">
    <property type="term" value="P:regulation of centriole replication"/>
    <property type="evidence" value="ECO:0007669"/>
    <property type="project" value="TreeGrafter"/>
</dbReference>
<evidence type="ECO:0000256" key="8">
    <source>
        <dbReference type="ARBA" id="ARBA00023212"/>
    </source>
</evidence>
<keyword evidence="7 11" id="KW-0175">Coiled coil</keyword>
<evidence type="ECO:0000256" key="9">
    <source>
        <dbReference type="ARBA" id="ARBA00023306"/>
    </source>
</evidence>
<keyword evidence="9" id="KW-0131">Cell cycle</keyword>
<dbReference type="GO" id="GO:0005814">
    <property type="term" value="C:centriole"/>
    <property type="evidence" value="ECO:0007669"/>
    <property type="project" value="UniProtKB-SubCell"/>
</dbReference>
<accession>A0AAV6G403</accession>
<organism evidence="13 14">
    <name type="scientific">Alosa alosa</name>
    <name type="common">allis shad</name>
    <dbReference type="NCBI Taxonomy" id="278164"/>
    <lineage>
        <taxon>Eukaryota</taxon>
        <taxon>Metazoa</taxon>
        <taxon>Chordata</taxon>
        <taxon>Craniata</taxon>
        <taxon>Vertebrata</taxon>
        <taxon>Euteleostomi</taxon>
        <taxon>Actinopterygii</taxon>
        <taxon>Neopterygii</taxon>
        <taxon>Teleostei</taxon>
        <taxon>Clupei</taxon>
        <taxon>Clupeiformes</taxon>
        <taxon>Clupeoidei</taxon>
        <taxon>Clupeidae</taxon>
        <taxon>Alosa</taxon>
    </lineage>
</organism>
<dbReference type="AlphaFoldDB" id="A0AAV6G403"/>
<feature type="compositionally biased region" description="Pro residues" evidence="12">
    <location>
        <begin position="471"/>
        <end position="485"/>
    </location>
</feature>
<evidence type="ECO:0000256" key="6">
    <source>
        <dbReference type="ARBA" id="ARBA00022776"/>
    </source>
</evidence>
<feature type="region of interest" description="Disordered" evidence="12">
    <location>
        <begin position="200"/>
        <end position="255"/>
    </location>
</feature>
<feature type="region of interest" description="Disordered" evidence="12">
    <location>
        <begin position="452"/>
        <end position="548"/>
    </location>
</feature>
<evidence type="ECO:0000256" key="7">
    <source>
        <dbReference type="ARBA" id="ARBA00023054"/>
    </source>
</evidence>
<keyword evidence="6" id="KW-0498">Mitosis</keyword>
<feature type="compositionally biased region" description="Basic residues" evidence="12">
    <location>
        <begin position="295"/>
        <end position="307"/>
    </location>
</feature>
<dbReference type="Proteomes" id="UP000823561">
    <property type="component" value="Chromosome 16"/>
</dbReference>
<feature type="compositionally biased region" description="Polar residues" evidence="12">
    <location>
        <begin position="281"/>
        <end position="291"/>
    </location>
</feature>
<evidence type="ECO:0000256" key="5">
    <source>
        <dbReference type="ARBA" id="ARBA00022618"/>
    </source>
</evidence>
<dbReference type="GO" id="GO:0005813">
    <property type="term" value="C:centrosome"/>
    <property type="evidence" value="ECO:0007669"/>
    <property type="project" value="TreeGrafter"/>
</dbReference>